<evidence type="ECO:0000313" key="9">
    <source>
        <dbReference type="EMBL" id="KAJ5182966.1"/>
    </source>
</evidence>
<evidence type="ECO:0000256" key="6">
    <source>
        <dbReference type="ARBA" id="ARBA00023002"/>
    </source>
</evidence>
<dbReference type="InterPro" id="IPR050346">
    <property type="entry name" value="FMO-like"/>
</dbReference>
<protein>
    <recommendedName>
        <fullName evidence="11">Flavin dependent monooxygenase</fullName>
    </recommendedName>
</protein>
<dbReference type="EMBL" id="JAPQKO010000001">
    <property type="protein sequence ID" value="KAJ5182966.1"/>
    <property type="molecule type" value="Genomic_DNA"/>
</dbReference>
<dbReference type="GO" id="GO:0050660">
    <property type="term" value="F:flavin adenine dinucleotide binding"/>
    <property type="evidence" value="ECO:0007669"/>
    <property type="project" value="InterPro"/>
</dbReference>
<evidence type="ECO:0008006" key="11">
    <source>
        <dbReference type="Google" id="ProtNLM"/>
    </source>
</evidence>
<dbReference type="FunFam" id="3.50.50.60:FF:000138">
    <property type="entry name" value="Flavin-containing monooxygenase"/>
    <property type="match status" value="1"/>
</dbReference>
<evidence type="ECO:0000256" key="1">
    <source>
        <dbReference type="ARBA" id="ARBA00001974"/>
    </source>
</evidence>
<reference evidence="9" key="1">
    <citation type="submission" date="2022-11" db="EMBL/GenBank/DDBJ databases">
        <authorList>
            <person name="Petersen C."/>
        </authorList>
    </citation>
    <scope>NUCLEOTIDE SEQUENCE</scope>
    <source>
        <strain evidence="9">IBT 21917</strain>
    </source>
</reference>
<dbReference type="InterPro" id="IPR020946">
    <property type="entry name" value="Flavin_mOase-like"/>
</dbReference>
<feature type="compositionally biased region" description="Low complexity" evidence="8">
    <location>
        <begin position="69"/>
        <end position="80"/>
    </location>
</feature>
<dbReference type="Gene3D" id="3.50.50.60">
    <property type="entry name" value="FAD/NAD(P)-binding domain"/>
    <property type="match status" value="2"/>
</dbReference>
<accession>A0A9W9LYN5</accession>
<sequence length="510" mass="57359">MALTNPVRRVAVIGAGPSGLAAAKYAGLQRSSVDQVANRSLRYLLAEKSFDQIDVFEQRSSVGGAWNYSPSSSKTGKSTPVPHLNPHEPVEPPTWIGQGDGTREAVFVSPLYDRLETNIPKELMRFVDQPFPADTQLFPKHHAVKQYLEDYAEDTRSLIQFETQVVKVALNDPHLSTWDLTTRNLHTDVGVTRTYDAVVVASGHYNVPYLPEIPGIEAWDRAYPDSISHSKFYDSPDSFQDKKVVVVGNSASGLDIGAQINEVSKGKVLVSQKSESYLAVSAPGNKLIYPEILGFLPPEMHNRGIRFANGHVEEFVDAVVFCTGYFYSYPFLESLQPPVVTHGWRTQNVYQQLFCIDHPTLAFPALAQRVIPFPIAENQAAVYARVWSGRLQLPSKSAMQAWEQAEVLTKGDGKEFHLLPFPLDANYLNYLYDWAASAEPRDGLENHGRGRQCTLWGEREKWMRARFPDIRRAFVQRGDQRSHITTLAELGFSFEAWKQEQEQEKSRSSL</sequence>
<dbReference type="PRINTS" id="PR00368">
    <property type="entry name" value="FADPNR"/>
</dbReference>
<dbReference type="OrthoDB" id="66881at2759"/>
<keyword evidence="10" id="KW-1185">Reference proteome</keyword>
<comment type="similarity">
    <text evidence="2">Belongs to the FMO family.</text>
</comment>
<evidence type="ECO:0000256" key="3">
    <source>
        <dbReference type="ARBA" id="ARBA00022630"/>
    </source>
</evidence>
<evidence type="ECO:0000256" key="5">
    <source>
        <dbReference type="ARBA" id="ARBA00022857"/>
    </source>
</evidence>
<evidence type="ECO:0000313" key="10">
    <source>
        <dbReference type="Proteomes" id="UP001146351"/>
    </source>
</evidence>
<evidence type="ECO:0000256" key="2">
    <source>
        <dbReference type="ARBA" id="ARBA00009183"/>
    </source>
</evidence>
<dbReference type="Pfam" id="PF00743">
    <property type="entry name" value="FMO-like"/>
    <property type="match status" value="2"/>
</dbReference>
<evidence type="ECO:0000256" key="7">
    <source>
        <dbReference type="ARBA" id="ARBA00023033"/>
    </source>
</evidence>
<feature type="region of interest" description="Disordered" evidence="8">
    <location>
        <begin position="66"/>
        <end position="98"/>
    </location>
</feature>
<dbReference type="InterPro" id="IPR036188">
    <property type="entry name" value="FAD/NAD-bd_sf"/>
</dbReference>
<proteinExistence type="inferred from homology"/>
<evidence type="ECO:0000256" key="4">
    <source>
        <dbReference type="ARBA" id="ARBA00022827"/>
    </source>
</evidence>
<comment type="caution">
    <text evidence="9">The sequence shown here is derived from an EMBL/GenBank/DDBJ whole genome shotgun (WGS) entry which is preliminary data.</text>
</comment>
<keyword evidence="4" id="KW-0274">FAD</keyword>
<dbReference type="PANTHER" id="PTHR23023">
    <property type="entry name" value="DIMETHYLANILINE MONOOXYGENASE"/>
    <property type="match status" value="1"/>
</dbReference>
<dbReference type="AlphaFoldDB" id="A0A9W9LYN5"/>
<organism evidence="9 10">
    <name type="scientific">Penicillium capsulatum</name>
    <dbReference type="NCBI Taxonomy" id="69766"/>
    <lineage>
        <taxon>Eukaryota</taxon>
        <taxon>Fungi</taxon>
        <taxon>Dikarya</taxon>
        <taxon>Ascomycota</taxon>
        <taxon>Pezizomycotina</taxon>
        <taxon>Eurotiomycetes</taxon>
        <taxon>Eurotiomycetidae</taxon>
        <taxon>Eurotiales</taxon>
        <taxon>Aspergillaceae</taxon>
        <taxon>Penicillium</taxon>
    </lineage>
</organism>
<name>A0A9W9LYN5_9EURO</name>
<keyword evidence="7" id="KW-0503">Monooxygenase</keyword>
<evidence type="ECO:0000256" key="8">
    <source>
        <dbReference type="SAM" id="MobiDB-lite"/>
    </source>
</evidence>
<dbReference type="Proteomes" id="UP001146351">
    <property type="component" value="Unassembled WGS sequence"/>
</dbReference>
<keyword evidence="3" id="KW-0285">Flavoprotein</keyword>
<dbReference type="GO" id="GO:0004499">
    <property type="term" value="F:N,N-dimethylaniline monooxygenase activity"/>
    <property type="evidence" value="ECO:0007669"/>
    <property type="project" value="InterPro"/>
</dbReference>
<keyword evidence="6" id="KW-0560">Oxidoreductase</keyword>
<gene>
    <name evidence="9" type="ORF">N7492_000582</name>
</gene>
<dbReference type="GO" id="GO:0050661">
    <property type="term" value="F:NADP binding"/>
    <property type="evidence" value="ECO:0007669"/>
    <property type="project" value="InterPro"/>
</dbReference>
<keyword evidence="5" id="KW-0521">NADP</keyword>
<reference evidence="9" key="2">
    <citation type="journal article" date="2023" name="IMA Fungus">
        <title>Comparative genomic study of the Penicillium genus elucidates a diverse pangenome and 15 lateral gene transfer events.</title>
        <authorList>
            <person name="Petersen C."/>
            <person name="Sorensen T."/>
            <person name="Nielsen M.R."/>
            <person name="Sondergaard T.E."/>
            <person name="Sorensen J.L."/>
            <person name="Fitzpatrick D.A."/>
            <person name="Frisvad J.C."/>
            <person name="Nielsen K.L."/>
        </authorList>
    </citation>
    <scope>NUCLEOTIDE SEQUENCE</scope>
    <source>
        <strain evidence="9">IBT 21917</strain>
    </source>
</reference>
<dbReference type="SUPFAM" id="SSF51905">
    <property type="entry name" value="FAD/NAD(P)-binding domain"/>
    <property type="match status" value="2"/>
</dbReference>
<comment type="cofactor">
    <cofactor evidence="1">
        <name>FAD</name>
        <dbReference type="ChEBI" id="CHEBI:57692"/>
    </cofactor>
</comment>